<dbReference type="Pfam" id="PF07321">
    <property type="entry name" value="YscO"/>
    <property type="match status" value="1"/>
</dbReference>
<comment type="caution">
    <text evidence="1">The sequence shown here is derived from an EMBL/GenBank/DDBJ whole genome shotgun (WGS) entry which is preliminary data.</text>
</comment>
<dbReference type="AlphaFoldDB" id="A0A838BEE3"/>
<name>A0A838BEE3_9HYPH</name>
<keyword evidence="2" id="KW-1185">Reference proteome</keyword>
<organism evidence="1 2">
    <name type="scientific">Mesorhizobium neociceri</name>
    <dbReference type="NCBI Taxonomy" id="1307853"/>
    <lineage>
        <taxon>Bacteria</taxon>
        <taxon>Pseudomonadati</taxon>
        <taxon>Pseudomonadota</taxon>
        <taxon>Alphaproteobacteria</taxon>
        <taxon>Hyphomicrobiales</taxon>
        <taxon>Phyllobacteriaceae</taxon>
        <taxon>Mesorhizobium</taxon>
    </lineage>
</organism>
<evidence type="ECO:0000313" key="2">
    <source>
        <dbReference type="Proteomes" id="UP000558284"/>
    </source>
</evidence>
<gene>
    <name evidence="1" type="ORF">H0241_27155</name>
</gene>
<proteinExistence type="predicted"/>
<protein>
    <submittedName>
        <fullName evidence="1">Type III secretion protein</fullName>
    </submittedName>
</protein>
<accession>A0A838BEE3</accession>
<dbReference type="RefSeq" id="WP_027038463.1">
    <property type="nucleotide sequence ID" value="NZ_JACDTY010000017.1"/>
</dbReference>
<dbReference type="InterPro" id="IPR053716">
    <property type="entry name" value="Flag_assembly_chemotaxis_eff"/>
</dbReference>
<sequence length="180" mass="20623">MILLPVQRLLELKELRRRRTEDALRRRHGALDNAVAAVQTAVTDLRRWREHRPSREAALYDPLIGKAAALIDLEEVKAKVISLYQHEQLLQNRLEGARAEADRARQAREEAYHVAREAWRAVSKFEDLVRVLRTDANVEGERSTDLELEDFAQGRNSLGSEQNDDPITCLPTCCSKSVMR</sequence>
<dbReference type="InterPro" id="IPR009929">
    <property type="entry name" value="T3SS_YscO"/>
</dbReference>
<dbReference type="EMBL" id="JACDTY010000017">
    <property type="protein sequence ID" value="MBA1143894.1"/>
    <property type="molecule type" value="Genomic_DNA"/>
</dbReference>
<dbReference type="Proteomes" id="UP000558284">
    <property type="component" value="Unassembled WGS sequence"/>
</dbReference>
<evidence type="ECO:0000313" key="1">
    <source>
        <dbReference type="EMBL" id="MBA1143894.1"/>
    </source>
</evidence>
<dbReference type="Gene3D" id="1.10.287.1700">
    <property type="match status" value="1"/>
</dbReference>
<reference evidence="1 2" key="1">
    <citation type="submission" date="2020-07" db="EMBL/GenBank/DDBJ databases">
        <title>Definition of the novel symbiovar canariense within Mesorhizobium novociceri, a new species of genus Mesorhizobium nodulating Cicer canariense in the Caldera de Taburiente National Park (La Palma, Canary Islands).</title>
        <authorList>
            <person name="Leon-Barrios M."/>
            <person name="Perez-Yepez J."/>
            <person name="Flores-Felix J.D."/>
            <person name="Ramirez-Baena M.H."/>
            <person name="Pulido-Suarez L."/>
            <person name="Igual J.M."/>
            <person name="Velazquez E."/>
            <person name="Peix A."/>
        </authorList>
    </citation>
    <scope>NUCLEOTIDE SEQUENCE [LARGE SCALE GENOMIC DNA]</scope>
    <source>
        <strain evidence="1 2">CCANP35</strain>
    </source>
</reference>